<gene>
    <name evidence="2" type="ORF">R1flu_019797</name>
</gene>
<dbReference type="EMBL" id="JBHFFA010000001">
    <property type="protein sequence ID" value="KAL2651669.1"/>
    <property type="molecule type" value="Genomic_DNA"/>
</dbReference>
<accession>A0ABD1ZN62</accession>
<sequence length="201" mass="22052">MLTSARAKNRTVPVPRGKGEGYTKVTHQRNRNKQLPGRPGLLEKAVVKSSNIFEVLNAEVPPANPVGILATQLETRSVSAEQGEIKEPNSPRQEYSEESKSDSDDDSSREMSEDSPSEDEKLEPEATGTNIRKAADTSTAPAKHENQNWEDGEEDENMDETEDESQSDQLEKGESELGIDVHLSPEQLIPGKALPSKLSDT</sequence>
<keyword evidence="3" id="KW-1185">Reference proteome</keyword>
<feature type="compositionally biased region" description="Acidic residues" evidence="1">
    <location>
        <begin position="113"/>
        <end position="122"/>
    </location>
</feature>
<feature type="compositionally biased region" description="Basic and acidic residues" evidence="1">
    <location>
        <begin position="83"/>
        <end position="112"/>
    </location>
</feature>
<dbReference type="AlphaFoldDB" id="A0ABD1ZN62"/>
<reference evidence="2 3" key="1">
    <citation type="submission" date="2024-09" db="EMBL/GenBank/DDBJ databases">
        <title>Chromosome-scale assembly of Riccia fluitans.</title>
        <authorList>
            <person name="Paukszto L."/>
            <person name="Sawicki J."/>
            <person name="Karawczyk K."/>
            <person name="Piernik-Szablinska J."/>
            <person name="Szczecinska M."/>
            <person name="Mazdziarz M."/>
        </authorList>
    </citation>
    <scope>NUCLEOTIDE SEQUENCE [LARGE SCALE GENOMIC DNA]</scope>
    <source>
        <strain evidence="2">Rf_01</strain>
        <tissue evidence="2">Aerial parts of the thallus</tissue>
    </source>
</reference>
<comment type="caution">
    <text evidence="2">The sequence shown here is derived from an EMBL/GenBank/DDBJ whole genome shotgun (WGS) entry which is preliminary data.</text>
</comment>
<protein>
    <submittedName>
        <fullName evidence="2">Uncharacterized protein</fullName>
    </submittedName>
</protein>
<evidence type="ECO:0000313" key="3">
    <source>
        <dbReference type="Proteomes" id="UP001605036"/>
    </source>
</evidence>
<feature type="compositionally biased region" description="Acidic residues" evidence="1">
    <location>
        <begin position="148"/>
        <end position="166"/>
    </location>
</feature>
<feature type="region of interest" description="Disordered" evidence="1">
    <location>
        <begin position="1"/>
        <end position="40"/>
    </location>
</feature>
<proteinExistence type="predicted"/>
<organism evidence="2 3">
    <name type="scientific">Riccia fluitans</name>
    <dbReference type="NCBI Taxonomy" id="41844"/>
    <lineage>
        <taxon>Eukaryota</taxon>
        <taxon>Viridiplantae</taxon>
        <taxon>Streptophyta</taxon>
        <taxon>Embryophyta</taxon>
        <taxon>Marchantiophyta</taxon>
        <taxon>Marchantiopsida</taxon>
        <taxon>Marchantiidae</taxon>
        <taxon>Marchantiales</taxon>
        <taxon>Ricciaceae</taxon>
        <taxon>Riccia</taxon>
    </lineage>
</organism>
<evidence type="ECO:0000256" key="1">
    <source>
        <dbReference type="SAM" id="MobiDB-lite"/>
    </source>
</evidence>
<dbReference type="Proteomes" id="UP001605036">
    <property type="component" value="Unassembled WGS sequence"/>
</dbReference>
<name>A0ABD1ZN62_9MARC</name>
<feature type="region of interest" description="Disordered" evidence="1">
    <location>
        <begin position="74"/>
        <end position="201"/>
    </location>
</feature>
<evidence type="ECO:0000313" key="2">
    <source>
        <dbReference type="EMBL" id="KAL2651669.1"/>
    </source>
</evidence>